<reference evidence="1 2" key="1">
    <citation type="submission" date="2019-05" db="EMBL/GenBank/DDBJ databases">
        <title>Draft genome sequence of Actinomadura sp. 14C53.</title>
        <authorList>
            <person name="Saricaoglu S."/>
            <person name="Isik K."/>
        </authorList>
    </citation>
    <scope>NUCLEOTIDE SEQUENCE [LARGE SCALE GENOMIC DNA]</scope>
    <source>
        <strain evidence="1 2">14C53</strain>
    </source>
</reference>
<comment type="caution">
    <text evidence="1">The sequence shown here is derived from an EMBL/GenBank/DDBJ whole genome shotgun (WGS) entry which is preliminary data.</text>
</comment>
<dbReference type="Proteomes" id="UP000309174">
    <property type="component" value="Unassembled WGS sequence"/>
</dbReference>
<dbReference type="RefSeq" id="WP_138647021.1">
    <property type="nucleotide sequence ID" value="NZ_VCKW01000113.1"/>
</dbReference>
<name>A0A5C4J8Q9_9ACTN</name>
<keyword evidence="2" id="KW-1185">Reference proteome</keyword>
<accession>A0A5C4J8Q9</accession>
<organism evidence="1 2">
    <name type="scientific">Actinomadura soli</name>
    <dbReference type="NCBI Taxonomy" id="2508997"/>
    <lineage>
        <taxon>Bacteria</taxon>
        <taxon>Bacillati</taxon>
        <taxon>Actinomycetota</taxon>
        <taxon>Actinomycetes</taxon>
        <taxon>Streptosporangiales</taxon>
        <taxon>Thermomonosporaceae</taxon>
        <taxon>Actinomadura</taxon>
    </lineage>
</organism>
<evidence type="ECO:0000313" key="1">
    <source>
        <dbReference type="EMBL" id="TMQ95904.1"/>
    </source>
</evidence>
<gene>
    <name evidence="1" type="ORF">ETD83_21945</name>
</gene>
<proteinExistence type="predicted"/>
<evidence type="ECO:0000313" key="2">
    <source>
        <dbReference type="Proteomes" id="UP000309174"/>
    </source>
</evidence>
<dbReference type="EMBL" id="VCKW01000113">
    <property type="protein sequence ID" value="TMQ95904.1"/>
    <property type="molecule type" value="Genomic_DNA"/>
</dbReference>
<dbReference type="AlphaFoldDB" id="A0A5C4J8Q9"/>
<dbReference type="OrthoDB" id="3475695at2"/>
<protein>
    <submittedName>
        <fullName evidence="1">Uncharacterized protein</fullName>
    </submittedName>
</protein>
<sequence length="151" mass="16547">MTVTDDQVAALRAQLAGQGDEHYRLFNQLDPQAANIGYVALVAGAFFEAVRRRFIKDGSPADDAEIIDFVTSVRLRLEESESKLDPNVGETMIKIALGKLPPEARKNIGGDVGYGTQILLLAGLIADEDLTSNELDEFLARARYFAEEMNS</sequence>